<accession>A0A2P2P3L7</accession>
<evidence type="ECO:0000313" key="2">
    <source>
        <dbReference type="EMBL" id="MBX49322.1"/>
    </source>
</evidence>
<feature type="transmembrane region" description="Helical" evidence="1">
    <location>
        <begin position="6"/>
        <end position="25"/>
    </location>
</feature>
<protein>
    <submittedName>
        <fullName evidence="2">Uncharacterized protein</fullName>
    </submittedName>
</protein>
<sequence length="36" mass="3702">MTLSLAGIVALVVVAAVLVGGFLGFREQEKLGNTEV</sequence>
<proteinExistence type="predicted"/>
<evidence type="ECO:0000256" key="1">
    <source>
        <dbReference type="SAM" id="Phobius"/>
    </source>
</evidence>
<keyword evidence="1" id="KW-0472">Membrane</keyword>
<reference evidence="2" key="1">
    <citation type="submission" date="2018-02" db="EMBL/GenBank/DDBJ databases">
        <title>Rhizophora mucronata_Transcriptome.</title>
        <authorList>
            <person name="Meera S.P."/>
            <person name="Sreeshan A."/>
            <person name="Augustine A."/>
        </authorList>
    </citation>
    <scope>NUCLEOTIDE SEQUENCE</scope>
    <source>
        <tissue evidence="2">Leaf</tissue>
    </source>
</reference>
<organism evidence="2">
    <name type="scientific">Rhizophora mucronata</name>
    <name type="common">Asiatic mangrove</name>
    <dbReference type="NCBI Taxonomy" id="61149"/>
    <lineage>
        <taxon>Eukaryota</taxon>
        <taxon>Viridiplantae</taxon>
        <taxon>Streptophyta</taxon>
        <taxon>Embryophyta</taxon>
        <taxon>Tracheophyta</taxon>
        <taxon>Spermatophyta</taxon>
        <taxon>Magnoliopsida</taxon>
        <taxon>eudicotyledons</taxon>
        <taxon>Gunneridae</taxon>
        <taxon>Pentapetalae</taxon>
        <taxon>rosids</taxon>
        <taxon>fabids</taxon>
        <taxon>Malpighiales</taxon>
        <taxon>Rhizophoraceae</taxon>
        <taxon>Rhizophora</taxon>
    </lineage>
</organism>
<dbReference type="EMBL" id="GGEC01068838">
    <property type="protein sequence ID" value="MBX49322.1"/>
    <property type="molecule type" value="Transcribed_RNA"/>
</dbReference>
<name>A0A2P2P3L7_RHIMU</name>
<dbReference type="AlphaFoldDB" id="A0A2P2P3L7"/>
<keyword evidence="1" id="KW-0812">Transmembrane</keyword>
<keyword evidence="1" id="KW-1133">Transmembrane helix</keyword>